<feature type="compositionally biased region" description="Basic and acidic residues" evidence="1">
    <location>
        <begin position="202"/>
        <end position="218"/>
    </location>
</feature>
<dbReference type="STRING" id="2316362.A0A4Q2DW80"/>
<feature type="domain" description="PUB" evidence="2">
    <location>
        <begin position="89"/>
        <end position="160"/>
    </location>
</feature>
<feature type="region of interest" description="Disordered" evidence="1">
    <location>
        <begin position="27"/>
        <end position="51"/>
    </location>
</feature>
<dbReference type="AlphaFoldDB" id="A0A4Q2DW80"/>
<name>A0A4Q2DW80_9AGAR</name>
<dbReference type="InterPro" id="IPR036339">
    <property type="entry name" value="PUB-like_dom_sf"/>
</dbReference>
<dbReference type="Gene3D" id="1.20.58.2190">
    <property type="match status" value="1"/>
</dbReference>
<evidence type="ECO:0000313" key="4">
    <source>
        <dbReference type="Proteomes" id="UP000290288"/>
    </source>
</evidence>
<accession>A0A4Q2DW80</accession>
<comment type="caution">
    <text evidence="3">The sequence shown here is derived from an EMBL/GenBank/DDBJ whole genome shotgun (WGS) entry which is preliminary data.</text>
</comment>
<proteinExistence type="predicted"/>
<dbReference type="Pfam" id="PF09409">
    <property type="entry name" value="PUB"/>
    <property type="match status" value="1"/>
</dbReference>
<dbReference type="InterPro" id="IPR018997">
    <property type="entry name" value="PUB_domain"/>
</dbReference>
<dbReference type="EMBL" id="SDEE01000015">
    <property type="protein sequence ID" value="RXW24717.1"/>
    <property type="molecule type" value="Genomic_DNA"/>
</dbReference>
<dbReference type="CDD" id="cd09212">
    <property type="entry name" value="PUB"/>
    <property type="match status" value="1"/>
</dbReference>
<reference evidence="3 4" key="1">
    <citation type="submission" date="2019-01" db="EMBL/GenBank/DDBJ databases">
        <title>Draft genome sequence of Psathyrella aberdarensis IHI B618.</title>
        <authorList>
            <person name="Buettner E."/>
            <person name="Kellner H."/>
        </authorList>
    </citation>
    <scope>NUCLEOTIDE SEQUENCE [LARGE SCALE GENOMIC DNA]</scope>
    <source>
        <strain evidence="3 4">IHI B618</strain>
    </source>
</reference>
<protein>
    <recommendedName>
        <fullName evidence="2">PUB domain-containing protein</fullName>
    </recommendedName>
</protein>
<evidence type="ECO:0000259" key="2">
    <source>
        <dbReference type="Pfam" id="PF09409"/>
    </source>
</evidence>
<evidence type="ECO:0000313" key="3">
    <source>
        <dbReference type="EMBL" id="RXW24717.1"/>
    </source>
</evidence>
<evidence type="ECO:0000256" key="1">
    <source>
        <dbReference type="SAM" id="MobiDB-lite"/>
    </source>
</evidence>
<feature type="compositionally biased region" description="Pro residues" evidence="1">
    <location>
        <begin position="255"/>
        <end position="266"/>
    </location>
</feature>
<gene>
    <name evidence="3" type="ORF">EST38_g1166</name>
</gene>
<organism evidence="3 4">
    <name type="scientific">Candolleomyces aberdarensis</name>
    <dbReference type="NCBI Taxonomy" id="2316362"/>
    <lineage>
        <taxon>Eukaryota</taxon>
        <taxon>Fungi</taxon>
        <taxon>Dikarya</taxon>
        <taxon>Basidiomycota</taxon>
        <taxon>Agaricomycotina</taxon>
        <taxon>Agaricomycetes</taxon>
        <taxon>Agaricomycetidae</taxon>
        <taxon>Agaricales</taxon>
        <taxon>Agaricineae</taxon>
        <taxon>Psathyrellaceae</taxon>
        <taxon>Candolleomyces</taxon>
    </lineage>
</organism>
<feature type="region of interest" description="Disordered" evidence="1">
    <location>
        <begin position="202"/>
        <end position="266"/>
    </location>
</feature>
<dbReference type="Proteomes" id="UP000290288">
    <property type="component" value="Unassembled WGS sequence"/>
</dbReference>
<keyword evidence="4" id="KW-1185">Reference proteome</keyword>
<sequence length="266" mass="30296">MASPSPPSSPQAAASNPIISAEALAAAAERRNRENPRQQTAAQLAQEHERKQKFRRMVNPGIMRPNPKEQALSSLKVRQTPSYLVFFLVPTLLKIAENLLNEPDNPKYQQFKPTNTAIKRELIDRKGVLEYAIELGFRPDVENFQPYYRWHKRHLEDLQVGTEILKEFMEVHKREEERASVSKLTIQEERRAAAEKVKLAYMDDRKTKMERDEMERQARGARASSSRPDGPARARIAGSPTREAEMPGQGETLTSPPPYEPPVDSD</sequence>
<dbReference type="SUPFAM" id="SSF143503">
    <property type="entry name" value="PUG domain-like"/>
    <property type="match status" value="1"/>
</dbReference>
<dbReference type="OrthoDB" id="49605at2759"/>